<accession>A0A7W5UWZ7</accession>
<evidence type="ECO:0000256" key="1">
    <source>
        <dbReference type="SAM" id="MobiDB-lite"/>
    </source>
</evidence>
<keyword evidence="2" id="KW-1133">Transmembrane helix</keyword>
<dbReference type="GeneID" id="95396013"/>
<organism evidence="3 4">
    <name type="scientific">Nonomuraea dietziae</name>
    <dbReference type="NCBI Taxonomy" id="65515"/>
    <lineage>
        <taxon>Bacteria</taxon>
        <taxon>Bacillati</taxon>
        <taxon>Actinomycetota</taxon>
        <taxon>Actinomycetes</taxon>
        <taxon>Streptosporangiales</taxon>
        <taxon>Streptosporangiaceae</taxon>
        <taxon>Nonomuraea</taxon>
    </lineage>
</organism>
<dbReference type="EMBL" id="JACIBV010000001">
    <property type="protein sequence ID" value="MBB3726282.1"/>
    <property type="molecule type" value="Genomic_DNA"/>
</dbReference>
<evidence type="ECO:0000313" key="3">
    <source>
        <dbReference type="EMBL" id="MBB3726282.1"/>
    </source>
</evidence>
<keyword evidence="4" id="KW-1185">Reference proteome</keyword>
<dbReference type="InterPro" id="IPR022062">
    <property type="entry name" value="DUF3618"/>
</dbReference>
<feature type="compositionally biased region" description="Basic and acidic residues" evidence="1">
    <location>
        <begin position="46"/>
        <end position="58"/>
    </location>
</feature>
<protein>
    <recommendedName>
        <fullName evidence="5">DUF3618 domain-containing protein</fullName>
    </recommendedName>
</protein>
<feature type="compositionally biased region" description="Basic and acidic residues" evidence="1">
    <location>
        <begin position="121"/>
        <end position="130"/>
    </location>
</feature>
<dbReference type="Proteomes" id="UP000579945">
    <property type="component" value="Unassembled WGS sequence"/>
</dbReference>
<evidence type="ECO:0000256" key="2">
    <source>
        <dbReference type="SAM" id="Phobius"/>
    </source>
</evidence>
<proteinExistence type="predicted"/>
<reference evidence="3 4" key="1">
    <citation type="submission" date="2020-08" db="EMBL/GenBank/DDBJ databases">
        <title>Sequencing the genomes of 1000 actinobacteria strains.</title>
        <authorList>
            <person name="Klenk H.-P."/>
        </authorList>
    </citation>
    <scope>NUCLEOTIDE SEQUENCE [LARGE SCALE GENOMIC DNA]</scope>
    <source>
        <strain evidence="3 4">DSM 44320</strain>
    </source>
</reference>
<dbReference type="Pfam" id="PF12277">
    <property type="entry name" value="DUF3618"/>
    <property type="match status" value="1"/>
</dbReference>
<keyword evidence="2" id="KW-0812">Transmembrane</keyword>
<feature type="region of interest" description="Disordered" evidence="1">
    <location>
        <begin position="1"/>
        <end position="153"/>
    </location>
</feature>
<name>A0A7W5UWZ7_9ACTN</name>
<dbReference type="AlphaFoldDB" id="A0A7W5UWZ7"/>
<sequence>MSETDPGFSESHAGDVGARRATVGTPTDHESINVPPTRAGAAENAHQAEESRRPHEEFVAEGTVPDERVGSGEVVQPPEIPGSGKTAAWTHAGASGRTTASKEAELRAETAASAEFETAEETSRFVEDGGRGVARPAARRPRGTTGSTTAHDTEVFKEEQVRKDITETRKELGDTVEAIVNKADVKGRATEAAGVAKDKVVAVADKMPDQVKDAADKVGAEARRRPALMIAAAGAVALFVIRRMMQRNRK</sequence>
<evidence type="ECO:0008006" key="5">
    <source>
        <dbReference type="Google" id="ProtNLM"/>
    </source>
</evidence>
<keyword evidence="2" id="KW-0472">Membrane</keyword>
<feature type="transmembrane region" description="Helical" evidence="2">
    <location>
        <begin position="227"/>
        <end position="245"/>
    </location>
</feature>
<dbReference type="RefSeq" id="WP_221241045.1">
    <property type="nucleotide sequence ID" value="NZ_JACIBV010000001.1"/>
</dbReference>
<gene>
    <name evidence="3" type="ORF">FHR33_002142</name>
</gene>
<evidence type="ECO:0000313" key="4">
    <source>
        <dbReference type="Proteomes" id="UP000579945"/>
    </source>
</evidence>
<comment type="caution">
    <text evidence="3">The sequence shown here is derived from an EMBL/GenBank/DDBJ whole genome shotgun (WGS) entry which is preliminary data.</text>
</comment>